<accession>A0A1G4VZT0</accession>
<dbReference type="AlphaFoldDB" id="A0A1G4VZT0"/>
<proteinExistence type="predicted"/>
<dbReference type="RefSeq" id="WP_143000943.1">
    <property type="nucleotide sequence ID" value="NZ_CBCSBQ010000004.1"/>
</dbReference>
<organism evidence="1 2">
    <name type="scientific">Flavobacterium saliperosum</name>
    <dbReference type="NCBI Taxonomy" id="329186"/>
    <lineage>
        <taxon>Bacteria</taxon>
        <taxon>Pseudomonadati</taxon>
        <taxon>Bacteroidota</taxon>
        <taxon>Flavobacteriia</taxon>
        <taxon>Flavobacteriales</taxon>
        <taxon>Flavobacteriaceae</taxon>
        <taxon>Flavobacterium</taxon>
    </lineage>
</organism>
<evidence type="ECO:0008006" key="3">
    <source>
        <dbReference type="Google" id="ProtNLM"/>
    </source>
</evidence>
<name>A0A1G4VZT0_9FLAO</name>
<evidence type="ECO:0000313" key="1">
    <source>
        <dbReference type="EMBL" id="SCX14522.1"/>
    </source>
</evidence>
<sequence length="249" mass="28605">MKLFTTLSIVLLACFSNQEVSSQNYTNMLQGSWVAYKTTLKSDKTSQNINYNYLKFTFKGNNLYINIDPTVEVSQTPIPFTMKGKLAKTSRVSDSGYIIEKISQDSLTVSDSFESGAKRYHFINQDNARKENIMKYEGQDVIVASTYCTPTQSTNIYEPINKILKGRIKGNLIIEGTLKIHIKEKKIETTIISENLENNKTLNKISESLNDTFEFWNLTHFDKFKTVEIPFKIIGQNINNFETLRIQFL</sequence>
<dbReference type="Proteomes" id="UP000182124">
    <property type="component" value="Unassembled WGS sequence"/>
</dbReference>
<dbReference type="STRING" id="329186.SAMN02927925_02085"/>
<dbReference type="eggNOG" id="ENOG5030YX5">
    <property type="taxonomic scope" value="Bacteria"/>
</dbReference>
<evidence type="ECO:0000313" key="2">
    <source>
        <dbReference type="Proteomes" id="UP000182124"/>
    </source>
</evidence>
<protein>
    <recommendedName>
        <fullName evidence="3">Lipocalin-like domain-containing protein</fullName>
    </recommendedName>
</protein>
<dbReference type="EMBL" id="FMTY01000005">
    <property type="protein sequence ID" value="SCX14522.1"/>
    <property type="molecule type" value="Genomic_DNA"/>
</dbReference>
<gene>
    <name evidence="1" type="ORF">SAMN02927925_02085</name>
</gene>
<reference evidence="1 2" key="1">
    <citation type="submission" date="2016-10" db="EMBL/GenBank/DDBJ databases">
        <authorList>
            <person name="de Groot N.N."/>
        </authorList>
    </citation>
    <scope>NUCLEOTIDE SEQUENCE [LARGE SCALE GENOMIC DNA]</scope>
    <source>
        <strain evidence="1 2">CGMCC 1.3801</strain>
    </source>
</reference>